<dbReference type="GO" id="GO:0000455">
    <property type="term" value="P:enzyme-directed rRNA pseudouridine synthesis"/>
    <property type="evidence" value="ECO:0007669"/>
    <property type="project" value="TreeGrafter"/>
</dbReference>
<keyword evidence="5" id="KW-0694">RNA-binding</keyword>
<dbReference type="InterPro" id="IPR020103">
    <property type="entry name" value="PsdUridine_synth_cat_dom_sf"/>
</dbReference>
<sequence>MMADMHYLVDMSDAGSRIDAYLGAQSGMPSRSACARLLEAGSVDVNGETCASKKYAVSAGDRISVELPEVDESTEIVPQAIPLDIRYEDNYLIVLSKQRGLVCHPAHGHDSGTLANALVYHCGIDHLGTVQGEDRPGIVHRLDRDTSGLMLAAKDDDTQRELQNLIRTRTLDRRYIALCHGYISLDSGTINTGIARSTRDRVKMAVSDDPFARQAITTFQVLERFEAQRGDDGYTLVECHLYTGRTHQIRVHMRHINHPLVGDPLYGKRNAGRADLGLDRQFLHSWSVRFTHPVTGETIACTDELPWDLAAALDELRDRSMGRTEAGERIIPQLNMYV</sequence>
<protein>
    <recommendedName>
        <fullName evidence="6">Pseudouridine synthase</fullName>
        <ecNumber evidence="6">5.4.99.-</ecNumber>
    </recommendedName>
</protein>
<dbReference type="PANTHER" id="PTHR21600:SF44">
    <property type="entry name" value="RIBOSOMAL LARGE SUBUNIT PSEUDOURIDINE SYNTHASE D"/>
    <property type="match status" value="1"/>
</dbReference>
<dbReference type="Proteomes" id="UP000546970">
    <property type="component" value="Unassembled WGS sequence"/>
</dbReference>
<dbReference type="EC" id="5.4.99.-" evidence="6"/>
<dbReference type="SMART" id="SM00363">
    <property type="entry name" value="S4"/>
    <property type="match status" value="1"/>
</dbReference>
<name>A0A7X9YI55_9ACTN</name>
<dbReference type="InterPro" id="IPR036986">
    <property type="entry name" value="S4_RNA-bd_sf"/>
</dbReference>
<dbReference type="SUPFAM" id="SSF55120">
    <property type="entry name" value="Pseudouridine synthase"/>
    <property type="match status" value="1"/>
</dbReference>
<dbReference type="NCBIfam" id="TIGR00005">
    <property type="entry name" value="rluA_subfam"/>
    <property type="match status" value="1"/>
</dbReference>
<dbReference type="AlphaFoldDB" id="A0A7X9YI55"/>
<evidence type="ECO:0000256" key="3">
    <source>
        <dbReference type="ARBA" id="ARBA00023235"/>
    </source>
</evidence>
<comment type="catalytic activity">
    <reaction evidence="1 6">
        <text>a uridine in RNA = a pseudouridine in RNA</text>
        <dbReference type="Rhea" id="RHEA:48348"/>
        <dbReference type="Rhea" id="RHEA-COMP:12068"/>
        <dbReference type="Rhea" id="RHEA-COMP:12069"/>
        <dbReference type="ChEBI" id="CHEBI:65314"/>
        <dbReference type="ChEBI" id="CHEBI:65315"/>
    </reaction>
</comment>
<comment type="similarity">
    <text evidence="2 6">Belongs to the pseudouridine synthase RluA family.</text>
</comment>
<dbReference type="CDD" id="cd00165">
    <property type="entry name" value="S4"/>
    <property type="match status" value="1"/>
</dbReference>
<dbReference type="GO" id="GO:0003723">
    <property type="term" value="F:RNA binding"/>
    <property type="evidence" value="ECO:0007669"/>
    <property type="project" value="UniProtKB-KW"/>
</dbReference>
<keyword evidence="3 6" id="KW-0413">Isomerase</keyword>
<evidence type="ECO:0000256" key="6">
    <source>
        <dbReference type="RuleBase" id="RU362028"/>
    </source>
</evidence>
<dbReference type="InterPro" id="IPR050188">
    <property type="entry name" value="RluA_PseudoU_synthase"/>
</dbReference>
<dbReference type="InterPro" id="IPR006145">
    <property type="entry name" value="PsdUridine_synth_RsuA/RluA"/>
</dbReference>
<dbReference type="EMBL" id="JABBCP010000002">
    <property type="protein sequence ID" value="NMF55534.1"/>
    <property type="molecule type" value="Genomic_DNA"/>
</dbReference>
<reference evidence="8 9" key="1">
    <citation type="submission" date="2020-04" db="EMBL/GenBank/DDBJ databases">
        <title>Collinsella sp. KGMB02528 nov., an anaerobic actinobacterium isolated from human feces.</title>
        <authorList>
            <person name="Han K.-I."/>
            <person name="Eom M.K."/>
            <person name="Kim J.-S."/>
            <person name="Lee K.C."/>
            <person name="Suh M.K."/>
            <person name="Park S.-H."/>
            <person name="Lee J.H."/>
            <person name="Kang S.W."/>
            <person name="Park J.-E."/>
            <person name="Oh B.S."/>
            <person name="Yu S.Y."/>
            <person name="Choi S.-H."/>
            <person name="Lee D.H."/>
            <person name="Yoon H."/>
            <person name="Kim B.-Y."/>
            <person name="Lee J.H."/>
            <person name="Lee J.-S."/>
        </authorList>
    </citation>
    <scope>NUCLEOTIDE SEQUENCE [LARGE SCALE GENOMIC DNA]</scope>
    <source>
        <strain evidence="8 9">KGMB02528</strain>
    </source>
</reference>
<dbReference type="Pfam" id="PF01479">
    <property type="entry name" value="S4"/>
    <property type="match status" value="1"/>
</dbReference>
<dbReference type="PANTHER" id="PTHR21600">
    <property type="entry name" value="MITOCHONDRIAL RNA PSEUDOURIDINE SYNTHASE"/>
    <property type="match status" value="1"/>
</dbReference>
<dbReference type="Pfam" id="PF00849">
    <property type="entry name" value="PseudoU_synth_2"/>
    <property type="match status" value="1"/>
</dbReference>
<dbReference type="Gene3D" id="3.10.290.10">
    <property type="entry name" value="RNA-binding S4 domain"/>
    <property type="match status" value="1"/>
</dbReference>
<dbReference type="InterPro" id="IPR002942">
    <property type="entry name" value="S4_RNA-bd"/>
</dbReference>
<evidence type="ECO:0000256" key="2">
    <source>
        <dbReference type="ARBA" id="ARBA00010876"/>
    </source>
</evidence>
<evidence type="ECO:0000256" key="4">
    <source>
        <dbReference type="PIRSR" id="PIRSR606225-1"/>
    </source>
</evidence>
<accession>A0A7X9YI55</accession>
<evidence type="ECO:0000256" key="5">
    <source>
        <dbReference type="PROSITE-ProRule" id="PRU00182"/>
    </source>
</evidence>
<dbReference type="Gene3D" id="3.30.2350.10">
    <property type="entry name" value="Pseudouridine synthase"/>
    <property type="match status" value="1"/>
</dbReference>
<proteinExistence type="inferred from homology"/>
<organism evidence="8 9">
    <name type="scientific">Collinsella acetigenes</name>
    <dbReference type="NCBI Taxonomy" id="2713419"/>
    <lineage>
        <taxon>Bacteria</taxon>
        <taxon>Bacillati</taxon>
        <taxon>Actinomycetota</taxon>
        <taxon>Coriobacteriia</taxon>
        <taxon>Coriobacteriales</taxon>
        <taxon>Coriobacteriaceae</taxon>
        <taxon>Collinsella</taxon>
    </lineage>
</organism>
<dbReference type="CDD" id="cd02869">
    <property type="entry name" value="PseudoU_synth_RluA_like"/>
    <property type="match status" value="1"/>
</dbReference>
<evidence type="ECO:0000313" key="9">
    <source>
        <dbReference type="Proteomes" id="UP000546970"/>
    </source>
</evidence>
<dbReference type="GO" id="GO:0120159">
    <property type="term" value="F:rRNA pseudouridine synthase activity"/>
    <property type="evidence" value="ECO:0007669"/>
    <property type="project" value="UniProtKB-ARBA"/>
</dbReference>
<dbReference type="PROSITE" id="PS01129">
    <property type="entry name" value="PSI_RLU"/>
    <property type="match status" value="1"/>
</dbReference>
<keyword evidence="9" id="KW-1185">Reference proteome</keyword>
<dbReference type="PROSITE" id="PS50889">
    <property type="entry name" value="S4"/>
    <property type="match status" value="1"/>
</dbReference>
<comment type="function">
    <text evidence="6">Responsible for synthesis of pseudouridine from uracil.</text>
</comment>
<dbReference type="InterPro" id="IPR006225">
    <property type="entry name" value="PsdUridine_synth_RluC/D"/>
</dbReference>
<evidence type="ECO:0000259" key="7">
    <source>
        <dbReference type="SMART" id="SM00363"/>
    </source>
</evidence>
<evidence type="ECO:0000313" key="8">
    <source>
        <dbReference type="EMBL" id="NMF55534.1"/>
    </source>
</evidence>
<evidence type="ECO:0000256" key="1">
    <source>
        <dbReference type="ARBA" id="ARBA00000073"/>
    </source>
</evidence>
<feature type="active site" evidence="4">
    <location>
        <position position="143"/>
    </location>
</feature>
<dbReference type="SUPFAM" id="SSF55174">
    <property type="entry name" value="Alpha-L RNA-binding motif"/>
    <property type="match status" value="1"/>
</dbReference>
<dbReference type="InterPro" id="IPR006224">
    <property type="entry name" value="PsdUridine_synth_RluA-like_CS"/>
</dbReference>
<feature type="domain" description="RNA-binding S4" evidence="7">
    <location>
        <begin position="16"/>
        <end position="82"/>
    </location>
</feature>
<comment type="caution">
    <text evidence="8">The sequence shown here is derived from an EMBL/GenBank/DDBJ whole genome shotgun (WGS) entry which is preliminary data.</text>
</comment>
<gene>
    <name evidence="8" type="ORF">HF320_04215</name>
</gene>